<sequence length="442" mass="46676">MRPFTIMEDDDVKVTAVLVPHGAVFPAYAYRFDTDHGSVVCSGDTAPSLNVITLAQNADVLVHGALYPEGLAGLGLPRGRARAAIRLTCDRNQGAGLEQRRPARRPCSTWMPAPDPSRACRQRAAPVAAGCDAVFSGEGPGEGELGAVADCLGDLADRVAGVAQQAGGQVDAYAGQVCQGGEADHGLELAGECRTGHRGGVGQALHRPVAVRLLVHQRQGGADARVAQGRQPRRLRLVGAVGPFEPGADRQHEEHLGQARGHSPRSGLPVPRLGGQDPDDALQLRVCTHMGHVDDLGQRRKDRMTVGAADVVELSAHHPDDRPVAAEVDHARAVRRMGGLQLRVGQGILVGRPDELVRFAARQQHHVSGHQLLRRCLGGPQPAGPLGDQVEARGVELANGAAPAGAGRTQLREQHALEAGSGQYVSEHIHTHTLPGPNIREE</sequence>
<gene>
    <name evidence="2" type="ordered locus">SBI_08617</name>
</gene>
<dbReference type="KEGG" id="sbh:SBI_08617"/>
<accession>D7BW25</accession>
<proteinExistence type="predicted"/>
<name>D7BW25_STRBB</name>
<dbReference type="Gene3D" id="3.60.15.10">
    <property type="entry name" value="Ribonuclease Z/Hydroxyacylglutathione hydrolase-like"/>
    <property type="match status" value="1"/>
</dbReference>
<dbReference type="eggNOG" id="COG1234">
    <property type="taxonomic scope" value="Bacteria"/>
</dbReference>
<dbReference type="HOGENOM" id="CLU_619495_0_0_11"/>
<dbReference type="SUPFAM" id="SSF56281">
    <property type="entry name" value="Metallo-hydrolase/oxidoreductase"/>
    <property type="match status" value="1"/>
</dbReference>
<keyword evidence="3" id="KW-1185">Reference proteome</keyword>
<evidence type="ECO:0000256" key="1">
    <source>
        <dbReference type="SAM" id="MobiDB-lite"/>
    </source>
</evidence>
<reference evidence="2 3" key="1">
    <citation type="journal article" date="2010" name="J. Bacteriol.">
        <title>Genome sequence of the milbemycin-producing bacterium Streptomyces bingchenggensis.</title>
        <authorList>
            <person name="Wang X.J."/>
            <person name="Yan Y.J."/>
            <person name="Zhang B."/>
            <person name="An J."/>
            <person name="Wang J.J."/>
            <person name="Tian J."/>
            <person name="Jiang L."/>
            <person name="Chen Y.H."/>
            <person name="Huang S.X."/>
            <person name="Yin M."/>
            <person name="Zhang J."/>
            <person name="Gao A.L."/>
            <person name="Liu C.X."/>
            <person name="Zhu Z.X."/>
            <person name="Xiang W.S."/>
        </authorList>
    </citation>
    <scope>NUCLEOTIDE SEQUENCE [LARGE SCALE GENOMIC DNA]</scope>
    <source>
        <strain evidence="2 3">BCW-1</strain>
    </source>
</reference>
<feature type="region of interest" description="Disordered" evidence="1">
    <location>
        <begin position="243"/>
        <end position="276"/>
    </location>
</feature>
<dbReference type="AlphaFoldDB" id="D7BW25"/>
<evidence type="ECO:0000313" key="3">
    <source>
        <dbReference type="Proteomes" id="UP000000377"/>
    </source>
</evidence>
<dbReference type="EMBL" id="CP002047">
    <property type="protein sequence ID" value="ADI11735.1"/>
    <property type="molecule type" value="Genomic_DNA"/>
</dbReference>
<protein>
    <submittedName>
        <fullName evidence="2">Uncharacterized protein</fullName>
    </submittedName>
</protein>
<dbReference type="STRING" id="749414.SBI_08617"/>
<dbReference type="InterPro" id="IPR036866">
    <property type="entry name" value="RibonucZ/Hydroxyglut_hydro"/>
</dbReference>
<organism evidence="2 3">
    <name type="scientific">Streptomyces bingchenggensis (strain BCW-1)</name>
    <dbReference type="NCBI Taxonomy" id="749414"/>
    <lineage>
        <taxon>Bacteria</taxon>
        <taxon>Bacillati</taxon>
        <taxon>Actinomycetota</taxon>
        <taxon>Actinomycetes</taxon>
        <taxon>Kitasatosporales</taxon>
        <taxon>Streptomycetaceae</taxon>
        <taxon>Streptomyces</taxon>
    </lineage>
</organism>
<feature type="compositionally biased region" description="Basic and acidic residues" evidence="1">
    <location>
        <begin position="247"/>
        <end position="257"/>
    </location>
</feature>
<dbReference type="Proteomes" id="UP000000377">
    <property type="component" value="Chromosome"/>
</dbReference>
<evidence type="ECO:0000313" key="2">
    <source>
        <dbReference type="EMBL" id="ADI11735.1"/>
    </source>
</evidence>